<sequence length="218" mass="24539">MDCHMWELLMNQKEAVDIAHARPSEATSRGGWHILVRRAYLFRFFLLSGGLRRRGGFGSDAHAKASSGAAQTRRWFPSAEVVHAGNGAVPRRVETVEGAYSRRRCLVEWGAEETQNLVYSRGRPLLYARRVCDGADLEGIDFVSEVAGMRHASYKLYEVLPRVVSPMPMRCSGWRLTVENTTEVVRSGADLDVHALERRYRGRRVSADRNAGTDYGVR</sequence>
<reference evidence="1 2" key="1">
    <citation type="journal article" date="2024" name="J Genomics">
        <title>Draft genome sequencing and assembly of Favolaschia claudopus CIRM-BRFM 2984 isolated from oak limbs.</title>
        <authorList>
            <person name="Navarro D."/>
            <person name="Drula E."/>
            <person name="Chaduli D."/>
            <person name="Cazenave R."/>
            <person name="Ahrendt S."/>
            <person name="Wang J."/>
            <person name="Lipzen A."/>
            <person name="Daum C."/>
            <person name="Barry K."/>
            <person name="Grigoriev I.V."/>
            <person name="Favel A."/>
            <person name="Rosso M.N."/>
            <person name="Martin F."/>
        </authorList>
    </citation>
    <scope>NUCLEOTIDE SEQUENCE [LARGE SCALE GENOMIC DNA]</scope>
    <source>
        <strain evidence="1 2">CIRM-BRFM 2984</strain>
    </source>
</reference>
<dbReference type="AlphaFoldDB" id="A0AAW0AXV5"/>
<evidence type="ECO:0000313" key="2">
    <source>
        <dbReference type="Proteomes" id="UP001362999"/>
    </source>
</evidence>
<gene>
    <name evidence="1" type="ORF">R3P38DRAFT_1325088</name>
</gene>
<dbReference type="Proteomes" id="UP001362999">
    <property type="component" value="Unassembled WGS sequence"/>
</dbReference>
<evidence type="ECO:0000313" key="1">
    <source>
        <dbReference type="EMBL" id="KAK7017382.1"/>
    </source>
</evidence>
<accession>A0AAW0AXV5</accession>
<keyword evidence="2" id="KW-1185">Reference proteome</keyword>
<organism evidence="1 2">
    <name type="scientific">Favolaschia claudopus</name>
    <dbReference type="NCBI Taxonomy" id="2862362"/>
    <lineage>
        <taxon>Eukaryota</taxon>
        <taxon>Fungi</taxon>
        <taxon>Dikarya</taxon>
        <taxon>Basidiomycota</taxon>
        <taxon>Agaricomycotina</taxon>
        <taxon>Agaricomycetes</taxon>
        <taxon>Agaricomycetidae</taxon>
        <taxon>Agaricales</taxon>
        <taxon>Marasmiineae</taxon>
        <taxon>Mycenaceae</taxon>
        <taxon>Favolaschia</taxon>
    </lineage>
</organism>
<proteinExistence type="predicted"/>
<protein>
    <submittedName>
        <fullName evidence="1">Uncharacterized protein</fullName>
    </submittedName>
</protein>
<name>A0AAW0AXV5_9AGAR</name>
<dbReference type="EMBL" id="JAWWNJ010000048">
    <property type="protein sequence ID" value="KAK7017382.1"/>
    <property type="molecule type" value="Genomic_DNA"/>
</dbReference>
<comment type="caution">
    <text evidence="1">The sequence shown here is derived from an EMBL/GenBank/DDBJ whole genome shotgun (WGS) entry which is preliminary data.</text>
</comment>